<evidence type="ECO:0000313" key="2">
    <source>
        <dbReference type="Proteomes" id="UP000572680"/>
    </source>
</evidence>
<protein>
    <submittedName>
        <fullName evidence="1">Uncharacterized protein</fullName>
    </submittedName>
</protein>
<keyword evidence="2" id="KW-1185">Reference proteome</keyword>
<evidence type="ECO:0000313" key="1">
    <source>
        <dbReference type="EMBL" id="MBA8957464.1"/>
    </source>
</evidence>
<dbReference type="AlphaFoldDB" id="A0A7W3QS50"/>
<dbReference type="RefSeq" id="WP_182849283.1">
    <property type="nucleotide sequence ID" value="NZ_BAAALP010000081.1"/>
</dbReference>
<sequence>MTPVELIERWRQIVIIKSEPWVLFAHGTCLFVPEPVGDLQAHAIEVLREHGPVPAGTPARAFGIIELPPQHGLGWTVTGLYPGLYSYVNPDGVADKSHAAVLAHAQGARNQDSAQLQVIHIERHAHRACPARRSRPKHS</sequence>
<dbReference type="Proteomes" id="UP000572680">
    <property type="component" value="Unassembled WGS sequence"/>
</dbReference>
<proteinExistence type="predicted"/>
<name>A0A7W3QS50_ACTNM</name>
<reference evidence="1 2" key="1">
    <citation type="submission" date="2020-08" db="EMBL/GenBank/DDBJ databases">
        <title>Genomic Encyclopedia of Type Strains, Phase IV (KMG-IV): sequencing the most valuable type-strain genomes for metagenomic binning, comparative biology and taxonomic classification.</title>
        <authorList>
            <person name="Goeker M."/>
        </authorList>
    </citation>
    <scope>NUCLEOTIDE SEQUENCE [LARGE SCALE GENOMIC DNA]</scope>
    <source>
        <strain evidence="1 2">DSM 44197</strain>
    </source>
</reference>
<accession>A0A7W3QS50</accession>
<organism evidence="1 2">
    <name type="scientific">Actinomadura namibiensis</name>
    <dbReference type="NCBI Taxonomy" id="182080"/>
    <lineage>
        <taxon>Bacteria</taxon>
        <taxon>Bacillati</taxon>
        <taxon>Actinomycetota</taxon>
        <taxon>Actinomycetes</taxon>
        <taxon>Streptosporangiales</taxon>
        <taxon>Thermomonosporaceae</taxon>
        <taxon>Actinomadura</taxon>
    </lineage>
</organism>
<comment type="caution">
    <text evidence="1">The sequence shown here is derived from an EMBL/GenBank/DDBJ whole genome shotgun (WGS) entry which is preliminary data.</text>
</comment>
<gene>
    <name evidence="1" type="ORF">HNR61_009157</name>
</gene>
<dbReference type="EMBL" id="JACJIA010000024">
    <property type="protein sequence ID" value="MBA8957464.1"/>
    <property type="molecule type" value="Genomic_DNA"/>
</dbReference>